<name>A0ACC2RPN3_9FUNG</name>
<organism evidence="1 2">
    <name type="scientific">Entomophthora muscae</name>
    <dbReference type="NCBI Taxonomy" id="34485"/>
    <lineage>
        <taxon>Eukaryota</taxon>
        <taxon>Fungi</taxon>
        <taxon>Fungi incertae sedis</taxon>
        <taxon>Zoopagomycota</taxon>
        <taxon>Entomophthoromycotina</taxon>
        <taxon>Entomophthoromycetes</taxon>
        <taxon>Entomophthorales</taxon>
        <taxon>Entomophthoraceae</taxon>
        <taxon>Entomophthora</taxon>
    </lineage>
</organism>
<sequence>MDSYDYSNVAWETDSKSITKISPPLLSPQENPYHNGFSDECDSFRDSGGFRSHQNVPSTSKDASKGFDEADKAKTQIVRDPISERLRIVPMEILVSEHQKENENTTDAHISYLVTTKTSLPSFTAPEVSVRRRFQDFVWLFNGLTQEYPASVIPPLPEKHRMEYLTGDRFSEDFIEKRRVSLERFLNRLALHPTLQRSPYMKKFLDSPDWSSSSVRVHGEGLLENLSESIVNAFTKIKRPDPVFVEIKDEIDKFEENLSAIEKMHQRILKRNTEIETEYIELSNAVSSLSLLETGMQDSLSQYSGAISDYALEIKNSNKYEDMYYLSHIREYIAYCQCVKSVLKLREQKQLDVQELTNYLQAQVGELDRIRSTGRAGGLSNFLKDKYEGMKGIDQEQAKQSRLAKCEEKINELEDAVAKSDAECAAFSKEVLKEFEIFQHSKTVDLKDALVTYSRTKVEFFKKSIEIWESVIPKPEGNSAQTPNGQTPSEYPESDGFPQDQNPYAGYY</sequence>
<accession>A0ACC2RPN3</accession>
<gene>
    <name evidence="1" type="primary">SNX4</name>
    <name evidence="1" type="ORF">DSO57_1038668</name>
</gene>
<reference evidence="1" key="1">
    <citation type="submission" date="2022-04" db="EMBL/GenBank/DDBJ databases">
        <title>Genome of the entomopathogenic fungus Entomophthora muscae.</title>
        <authorList>
            <person name="Elya C."/>
            <person name="Lovett B.R."/>
            <person name="Lee E."/>
            <person name="Macias A.M."/>
            <person name="Hajek A.E."/>
            <person name="De Bivort B.L."/>
            <person name="Kasson M.T."/>
            <person name="De Fine Licht H.H."/>
            <person name="Stajich J.E."/>
        </authorList>
    </citation>
    <scope>NUCLEOTIDE SEQUENCE</scope>
    <source>
        <strain evidence="1">Berkeley</strain>
    </source>
</reference>
<evidence type="ECO:0000313" key="2">
    <source>
        <dbReference type="Proteomes" id="UP001165960"/>
    </source>
</evidence>
<evidence type="ECO:0000313" key="1">
    <source>
        <dbReference type="EMBL" id="KAJ9051987.1"/>
    </source>
</evidence>
<proteinExistence type="predicted"/>
<comment type="caution">
    <text evidence="1">The sequence shown here is derived from an EMBL/GenBank/DDBJ whole genome shotgun (WGS) entry which is preliminary data.</text>
</comment>
<protein>
    <submittedName>
        <fullName evidence="1">Intercellular trafficking and secretion</fullName>
    </submittedName>
</protein>
<dbReference type="Proteomes" id="UP001165960">
    <property type="component" value="Unassembled WGS sequence"/>
</dbReference>
<dbReference type="EMBL" id="QTSX02006905">
    <property type="protein sequence ID" value="KAJ9051987.1"/>
    <property type="molecule type" value="Genomic_DNA"/>
</dbReference>
<keyword evidence="2" id="KW-1185">Reference proteome</keyword>